<dbReference type="EC" id="2.10.1.1" evidence="11"/>
<dbReference type="RefSeq" id="WP_085359126.1">
    <property type="nucleotide sequence ID" value="NZ_MTAB01000010.1"/>
</dbReference>
<proteinExistence type="inferred from homology"/>
<dbReference type="NCBIfam" id="NF045515">
    <property type="entry name" value="Glp_gephyrin"/>
    <property type="match status" value="1"/>
</dbReference>
<dbReference type="Pfam" id="PF03453">
    <property type="entry name" value="MoeA_N"/>
    <property type="match status" value="1"/>
</dbReference>
<feature type="domain" description="MoaB/Mog" evidence="12">
    <location>
        <begin position="179"/>
        <end position="317"/>
    </location>
</feature>
<dbReference type="PROSITE" id="PS50096">
    <property type="entry name" value="IQ"/>
    <property type="match status" value="1"/>
</dbReference>
<protein>
    <recommendedName>
        <fullName evidence="11">Molybdopterin molybdenumtransferase</fullName>
        <ecNumber evidence="11">2.10.1.1</ecNumber>
    </recommendedName>
</protein>
<evidence type="ECO:0000256" key="8">
    <source>
        <dbReference type="ARBA" id="ARBA00022842"/>
    </source>
</evidence>
<dbReference type="SUPFAM" id="SSF63882">
    <property type="entry name" value="MoeA N-terminal region -like"/>
    <property type="match status" value="1"/>
</dbReference>
<dbReference type="NCBIfam" id="TIGR00177">
    <property type="entry name" value="molyb_syn"/>
    <property type="match status" value="1"/>
</dbReference>
<dbReference type="EMBL" id="MTAB01000010">
    <property type="protein sequence ID" value="OSI22073.1"/>
    <property type="molecule type" value="Genomic_DNA"/>
</dbReference>
<evidence type="ECO:0000313" key="13">
    <source>
        <dbReference type="EMBL" id="OSI22073.1"/>
    </source>
</evidence>
<dbReference type="SUPFAM" id="SSF53218">
    <property type="entry name" value="Molybdenum cofactor biosynthesis proteins"/>
    <property type="match status" value="1"/>
</dbReference>
<evidence type="ECO:0000256" key="3">
    <source>
        <dbReference type="ARBA" id="ARBA00005046"/>
    </source>
</evidence>
<reference evidence="14" key="1">
    <citation type="submission" date="2017-01" db="EMBL/GenBank/DDBJ databases">
        <authorList>
            <person name="Mah S.A."/>
            <person name="Swanson W.J."/>
            <person name="Moy G.W."/>
            <person name="Vacquier V.D."/>
        </authorList>
    </citation>
    <scope>NUCLEOTIDE SEQUENCE [LARGE SCALE GENOMIC DNA]</scope>
    <source>
        <strain evidence="14">124861</strain>
    </source>
</reference>
<sequence length="408" mass="43386">MSLTSVTELQTLIRAHIDKSKYRPEMKTVAVARAAGRVLAQDITSPLNIPCADISAMDGYTLPAAAEAGSRWQVAGEAAAGKPFAGNVPEGGCVRIMTGAVVPTGGACVVLKENVTVEENGIVLNQAAREGDNIRYCGEEVAAGDTVLRAGRILRPADIMLLAALGVGDVPVYRKIKVAVLSTGDELHEPGTPVGTPDQVYDSNRHTLMARLSMLPVDIIDLGQAADDLEGVLHVLDEAARQADVVITSGGVSAGDYDYVREAVLRLGAIHHYKVAMKPGKPFVFGKMLNTWYFGLPGNPVSGFVGFDMFVKEALWLLCGATDVPQPLRFSAVLTRPVKKSPGRTDIQRALLQQEADGSWSAAPSGEQDSHRVWGVSRANGYMILPREAGDLPAGSTVTVQPFTEAFL</sequence>
<evidence type="ECO:0000256" key="2">
    <source>
        <dbReference type="ARBA" id="ARBA00002901"/>
    </source>
</evidence>
<keyword evidence="5 11" id="KW-0500">Molybdenum</keyword>
<dbReference type="InterPro" id="IPR036688">
    <property type="entry name" value="MoeA_C_domain_IV_sf"/>
</dbReference>
<keyword evidence="6 11" id="KW-0808">Transferase</keyword>
<dbReference type="Proteomes" id="UP000193303">
    <property type="component" value="Unassembled WGS sequence"/>
</dbReference>
<keyword evidence="8 11" id="KW-0460">Magnesium</keyword>
<keyword evidence="9 11" id="KW-0501">Molybdenum cofactor biosynthesis</keyword>
<dbReference type="FunFam" id="3.40.980.10:FF:000004">
    <property type="entry name" value="Molybdopterin molybdenumtransferase"/>
    <property type="match status" value="1"/>
</dbReference>
<evidence type="ECO:0000256" key="6">
    <source>
        <dbReference type="ARBA" id="ARBA00022679"/>
    </source>
</evidence>
<dbReference type="CDD" id="cd00887">
    <property type="entry name" value="MoeA"/>
    <property type="match status" value="1"/>
</dbReference>
<comment type="caution">
    <text evidence="13">The sequence shown here is derived from an EMBL/GenBank/DDBJ whole genome shotgun (WGS) entry which is preliminary data.</text>
</comment>
<dbReference type="PROSITE" id="PS01079">
    <property type="entry name" value="MOCF_BIOSYNTHESIS_2"/>
    <property type="match status" value="1"/>
</dbReference>
<dbReference type="UniPathway" id="UPA00344"/>
<evidence type="ECO:0000256" key="10">
    <source>
        <dbReference type="ARBA" id="ARBA00047317"/>
    </source>
</evidence>
<gene>
    <name evidence="13" type="ORF">BV912_06000</name>
</gene>
<dbReference type="InterPro" id="IPR038987">
    <property type="entry name" value="MoeA-like"/>
</dbReference>
<dbReference type="PANTHER" id="PTHR10192">
    <property type="entry name" value="MOLYBDOPTERIN BIOSYNTHESIS PROTEIN"/>
    <property type="match status" value="1"/>
</dbReference>
<dbReference type="AlphaFoldDB" id="A0A1X3DIL4"/>
<dbReference type="Pfam" id="PF03454">
    <property type="entry name" value="MoeA_C"/>
    <property type="match status" value="1"/>
</dbReference>
<comment type="catalytic activity">
    <reaction evidence="10">
        <text>adenylyl-molybdopterin + molybdate = Mo-molybdopterin + AMP + H(+)</text>
        <dbReference type="Rhea" id="RHEA:35047"/>
        <dbReference type="ChEBI" id="CHEBI:15378"/>
        <dbReference type="ChEBI" id="CHEBI:36264"/>
        <dbReference type="ChEBI" id="CHEBI:62727"/>
        <dbReference type="ChEBI" id="CHEBI:71302"/>
        <dbReference type="ChEBI" id="CHEBI:456215"/>
        <dbReference type="EC" id="2.10.1.1"/>
    </reaction>
</comment>
<comment type="similarity">
    <text evidence="4 11">Belongs to the MoeA family.</text>
</comment>
<comment type="cofactor">
    <cofactor evidence="1 11">
        <name>Mg(2+)</name>
        <dbReference type="ChEBI" id="CHEBI:18420"/>
    </cofactor>
</comment>
<dbReference type="Gene3D" id="2.170.190.11">
    <property type="entry name" value="Molybdopterin biosynthesis moea protein, domain 3"/>
    <property type="match status" value="1"/>
</dbReference>
<dbReference type="Pfam" id="PF00994">
    <property type="entry name" value="MoCF_biosynth"/>
    <property type="match status" value="1"/>
</dbReference>
<dbReference type="InterPro" id="IPR008284">
    <property type="entry name" value="MoCF_biosynth_CS"/>
</dbReference>
<dbReference type="InterPro" id="IPR005111">
    <property type="entry name" value="MoeA_C_domain_IV"/>
</dbReference>
<evidence type="ECO:0000256" key="5">
    <source>
        <dbReference type="ARBA" id="ARBA00022505"/>
    </source>
</evidence>
<evidence type="ECO:0000313" key="14">
    <source>
        <dbReference type="Proteomes" id="UP000193303"/>
    </source>
</evidence>
<name>A0A1X3DIL4_9NEIS</name>
<comment type="pathway">
    <text evidence="3 11">Cofactor biosynthesis; molybdopterin biosynthesis.</text>
</comment>
<dbReference type="STRING" id="1931275.BV914_04610"/>
<dbReference type="InterPro" id="IPR036425">
    <property type="entry name" value="MoaB/Mog-like_dom_sf"/>
</dbReference>
<comment type="function">
    <text evidence="2 11">Catalyzes the insertion of molybdate into adenylated molybdopterin with the concomitant release of AMP.</text>
</comment>
<dbReference type="SMART" id="SM00852">
    <property type="entry name" value="MoCF_biosynth"/>
    <property type="match status" value="1"/>
</dbReference>
<dbReference type="Gene3D" id="2.40.340.10">
    <property type="entry name" value="MoeA, C-terminal, domain IV"/>
    <property type="match status" value="1"/>
</dbReference>
<dbReference type="GO" id="GO:0006777">
    <property type="term" value="P:Mo-molybdopterin cofactor biosynthetic process"/>
    <property type="evidence" value="ECO:0007669"/>
    <property type="project" value="UniProtKB-UniRule"/>
</dbReference>
<accession>A0A1X3DIL4</accession>
<dbReference type="InterPro" id="IPR005110">
    <property type="entry name" value="MoeA_linker/N"/>
</dbReference>
<dbReference type="Gene3D" id="3.90.105.10">
    <property type="entry name" value="Molybdopterin biosynthesis moea protein, domain 2"/>
    <property type="match status" value="1"/>
</dbReference>
<evidence type="ECO:0000256" key="11">
    <source>
        <dbReference type="RuleBase" id="RU365090"/>
    </source>
</evidence>
<evidence type="ECO:0000256" key="9">
    <source>
        <dbReference type="ARBA" id="ARBA00023150"/>
    </source>
</evidence>
<dbReference type="InterPro" id="IPR001453">
    <property type="entry name" value="MoaB/Mog_dom"/>
</dbReference>
<dbReference type="GO" id="GO:0005829">
    <property type="term" value="C:cytosol"/>
    <property type="evidence" value="ECO:0007669"/>
    <property type="project" value="TreeGrafter"/>
</dbReference>
<dbReference type="GO" id="GO:0061599">
    <property type="term" value="F:molybdopterin molybdotransferase activity"/>
    <property type="evidence" value="ECO:0007669"/>
    <property type="project" value="UniProtKB-UniRule"/>
</dbReference>
<keyword evidence="7 11" id="KW-0479">Metal-binding</keyword>
<evidence type="ECO:0000259" key="12">
    <source>
        <dbReference type="SMART" id="SM00852"/>
    </source>
</evidence>
<organism evidence="13 14">
    <name type="scientific">Neisseria dumasiana</name>
    <dbReference type="NCBI Taxonomy" id="1931275"/>
    <lineage>
        <taxon>Bacteria</taxon>
        <taxon>Pseudomonadati</taxon>
        <taxon>Pseudomonadota</taxon>
        <taxon>Betaproteobacteria</taxon>
        <taxon>Neisseriales</taxon>
        <taxon>Neisseriaceae</taxon>
        <taxon>Neisseria</taxon>
    </lineage>
</organism>
<evidence type="ECO:0000256" key="1">
    <source>
        <dbReference type="ARBA" id="ARBA00001946"/>
    </source>
</evidence>
<dbReference type="InterPro" id="IPR036135">
    <property type="entry name" value="MoeA_linker/N_sf"/>
</dbReference>
<dbReference type="PANTHER" id="PTHR10192:SF5">
    <property type="entry name" value="GEPHYRIN"/>
    <property type="match status" value="1"/>
</dbReference>
<dbReference type="OrthoDB" id="9804758at2"/>
<evidence type="ECO:0000256" key="7">
    <source>
        <dbReference type="ARBA" id="ARBA00022723"/>
    </source>
</evidence>
<dbReference type="Gene3D" id="3.40.980.10">
    <property type="entry name" value="MoaB/Mog-like domain"/>
    <property type="match status" value="1"/>
</dbReference>
<evidence type="ECO:0000256" key="4">
    <source>
        <dbReference type="ARBA" id="ARBA00010763"/>
    </source>
</evidence>
<dbReference type="SUPFAM" id="SSF63867">
    <property type="entry name" value="MoeA C-terminal domain-like"/>
    <property type="match status" value="1"/>
</dbReference>
<dbReference type="GO" id="GO:0046872">
    <property type="term" value="F:metal ion binding"/>
    <property type="evidence" value="ECO:0007669"/>
    <property type="project" value="UniProtKB-UniRule"/>
</dbReference>